<evidence type="ECO:0000313" key="6">
    <source>
        <dbReference type="EMBL" id="XBS89279.1"/>
    </source>
</evidence>
<evidence type="ECO:0000259" key="5">
    <source>
        <dbReference type="Pfam" id="PF04357"/>
    </source>
</evidence>
<dbReference type="InterPro" id="IPR007452">
    <property type="entry name" value="TamB_C"/>
</dbReference>
<reference evidence="6" key="1">
    <citation type="submission" date="2024-06" db="EMBL/GenBank/DDBJ databases">
        <authorList>
            <person name="Sun Y."/>
        </authorList>
    </citation>
    <scope>NUCLEOTIDE SEQUENCE</scope>
    <source>
        <strain evidence="6">IGA1.0</strain>
    </source>
</reference>
<feature type="domain" description="Translocation and assembly module TamB C-terminal" evidence="5">
    <location>
        <begin position="909"/>
        <end position="1248"/>
    </location>
</feature>
<evidence type="ECO:0000256" key="1">
    <source>
        <dbReference type="ARBA" id="ARBA00004167"/>
    </source>
</evidence>
<dbReference type="GO" id="GO:0005886">
    <property type="term" value="C:plasma membrane"/>
    <property type="evidence" value="ECO:0007669"/>
    <property type="project" value="InterPro"/>
</dbReference>
<dbReference type="RefSeq" id="WP_350015853.1">
    <property type="nucleotide sequence ID" value="NZ_CP157948.1"/>
</dbReference>
<accession>A0AAU7QJL0</accession>
<gene>
    <name evidence="6" type="ORF">ABNK63_12875</name>
</gene>
<dbReference type="EMBL" id="CP157948">
    <property type="protein sequence ID" value="XBS89279.1"/>
    <property type="molecule type" value="Genomic_DNA"/>
</dbReference>
<name>A0AAU7QJL0_9GAMM</name>
<organism evidence="6">
    <name type="scientific">Rhodanobacter sp. IGA1.0</name>
    <dbReference type="NCBI Taxonomy" id="3158582"/>
    <lineage>
        <taxon>Bacteria</taxon>
        <taxon>Pseudomonadati</taxon>
        <taxon>Pseudomonadota</taxon>
        <taxon>Gammaproteobacteria</taxon>
        <taxon>Lysobacterales</taxon>
        <taxon>Rhodanobacteraceae</taxon>
        <taxon>Rhodanobacter</taxon>
    </lineage>
</organism>
<proteinExistence type="predicted"/>
<dbReference type="GO" id="GO:0097347">
    <property type="term" value="C:TAM protein secretion complex"/>
    <property type="evidence" value="ECO:0007669"/>
    <property type="project" value="TreeGrafter"/>
</dbReference>
<evidence type="ECO:0000256" key="2">
    <source>
        <dbReference type="ARBA" id="ARBA00022692"/>
    </source>
</evidence>
<dbReference type="GO" id="GO:0009306">
    <property type="term" value="P:protein secretion"/>
    <property type="evidence" value="ECO:0007669"/>
    <property type="project" value="InterPro"/>
</dbReference>
<evidence type="ECO:0000256" key="3">
    <source>
        <dbReference type="ARBA" id="ARBA00022989"/>
    </source>
</evidence>
<protein>
    <submittedName>
        <fullName evidence="6">Translocation/assembly module TamB domain-containing protein</fullName>
    </submittedName>
</protein>
<sequence>MKWFKRIAIAFAALLLVVAATLWWLLGTGAGLRFALARAQGATDGALQVRQATGRLIGPLDLAGVRYDDGKGTVVSLAKAHLDLRLWPLLAKRVHVLALDADGVEASLPAPAADKAESSGSFSLQPPLEIIFDRAHVGSVKVSQAGKPVFASDRLDLAGRWSNQGIEVRQLALQAPDGHVDLDGLLVLGTPYHGNGKAAFAWKVGTTGYAGSLDVRSDGKQATLDVRLTAPTPLRLQLALTQGGDYAWTGKLDAPRFDPQPVLGESSLKTVALALQGHGDRYSGTLDGRLELNDYQLLLQPLRASLSRDFQVLTLQQLTLGSPQIKGKLEASGNVQLGAKPLGAELDIRWNELQLPAALIGQELASQGELKASGSVDSYRASGDVRIGPPGKLAALTLDLDGTPQRINLHTLALKQARGGLQANGTLTLQPTLAWQAEASADQLDPGQLFAGWNGALDFDIASHGSLPPSGPDATLEIRRLGGQLRQRAVNGRGKLHLSPDEVVDGQLELASGRSSIHLVGKPGNSNDVALDLAVASLGDWLPDAGGRLDGHFTIAGRPPGLSINGQLHGQALSWQQQKADSLQLIVGVPDISHPAGKIDLQTRSVYLQGLLFQQVHLLAEGSQSDHRLQLDASGSQLSGRLDLRGSLKGPQWKGTLSTLDLEPQGMPPWRLLRPSQLAYDDGAMSLSELCLGAGDPQLCLTAEQDKSGNLDAGYRLQALPLALLLDATGNADLPMRADGVLEGSGKLRRSAAGALSGNASIHSAQGTISYTDRTDEPLLHYSQLRLDAALAPGGQRIEAHAGLDDGGRLDGQLTITGAQQALGGQLDLRLDNLAFIELFSSEVAGVKGSASGNFRFGGTLKQPAVLGQAGVTDLAAELPSAGLKLSEGQLVVSTSDARQFLIRGSVKSGKGSVAINGSAGLGEGAQTSLSLKGSQFTAVDIPAARAVISPDLTLKQDAGGIELGGSLAIDSADINAEKLPGAGATQASPDVLVVDEKQQQEAASKLPLSAVVKVDLGRRTHVVGMGLNGTVTGVLTVIDRPGRATTGQGQIAVNGTYRAYGQDLAIQHGQLLFASTPIANPGLNIRAVRKLNPNATIDEGQEVGLLVSGTAQRPILTVFSNPVMEQSDALSYLVTGKPLSQVKGGEGDMVGAAAQALGSAAGDLLAKSIGSKLGVDDIGVSSNEALGGSSAFTVGKYLSPRLYLSYGVGLFEPGEVITLRYRLSRRWNFEAQQATEFSRASLNYRIER</sequence>
<keyword evidence="2" id="KW-0812">Transmembrane</keyword>
<evidence type="ECO:0000256" key="4">
    <source>
        <dbReference type="ARBA" id="ARBA00023136"/>
    </source>
</evidence>
<dbReference type="PANTHER" id="PTHR36985">
    <property type="entry name" value="TRANSLOCATION AND ASSEMBLY MODULE SUBUNIT TAMB"/>
    <property type="match status" value="1"/>
</dbReference>
<dbReference type="PANTHER" id="PTHR36985:SF1">
    <property type="entry name" value="TRANSLOCATION AND ASSEMBLY MODULE SUBUNIT TAMB"/>
    <property type="match status" value="1"/>
</dbReference>
<comment type="subcellular location">
    <subcellularLocation>
        <location evidence="1">Membrane</location>
        <topology evidence="1">Single-pass membrane protein</topology>
    </subcellularLocation>
</comment>
<keyword evidence="4" id="KW-0472">Membrane</keyword>
<dbReference type="Pfam" id="PF04357">
    <property type="entry name" value="TamB"/>
    <property type="match status" value="1"/>
</dbReference>
<dbReference type="AlphaFoldDB" id="A0AAU7QJL0"/>
<keyword evidence="3" id="KW-1133">Transmembrane helix</keyword>